<keyword evidence="3" id="KW-0804">Transcription</keyword>
<keyword evidence="6" id="KW-1185">Reference proteome</keyword>
<dbReference type="SMART" id="SM00342">
    <property type="entry name" value="HTH_ARAC"/>
    <property type="match status" value="1"/>
</dbReference>
<evidence type="ECO:0000313" key="6">
    <source>
        <dbReference type="Proteomes" id="UP000470404"/>
    </source>
</evidence>
<evidence type="ECO:0000256" key="3">
    <source>
        <dbReference type="ARBA" id="ARBA00023163"/>
    </source>
</evidence>
<keyword evidence="1" id="KW-0805">Transcription regulation</keyword>
<evidence type="ECO:0000259" key="4">
    <source>
        <dbReference type="PROSITE" id="PS01124"/>
    </source>
</evidence>
<dbReference type="SUPFAM" id="SSF46689">
    <property type="entry name" value="Homeodomain-like"/>
    <property type="match status" value="1"/>
</dbReference>
<dbReference type="InterPro" id="IPR009057">
    <property type="entry name" value="Homeodomain-like_sf"/>
</dbReference>
<dbReference type="InterPro" id="IPR018062">
    <property type="entry name" value="HTH_AraC-typ_CS"/>
</dbReference>
<feature type="domain" description="HTH araC/xylS-type" evidence="4">
    <location>
        <begin position="214"/>
        <end position="315"/>
    </location>
</feature>
<name>A0ABX0C179_9PSEU</name>
<dbReference type="PROSITE" id="PS01124">
    <property type="entry name" value="HTH_ARAC_FAMILY_2"/>
    <property type="match status" value="1"/>
</dbReference>
<gene>
    <name evidence="5" type="ORF">G3I59_24670</name>
</gene>
<dbReference type="PANTHER" id="PTHR46796">
    <property type="entry name" value="HTH-TYPE TRANSCRIPTIONAL ACTIVATOR RHAS-RELATED"/>
    <property type="match status" value="1"/>
</dbReference>
<dbReference type="Proteomes" id="UP000470404">
    <property type="component" value="Unassembled WGS sequence"/>
</dbReference>
<dbReference type="InterPro" id="IPR050204">
    <property type="entry name" value="AraC_XylS_family_regulators"/>
</dbReference>
<evidence type="ECO:0000313" key="5">
    <source>
        <dbReference type="EMBL" id="NEC58708.1"/>
    </source>
</evidence>
<proteinExistence type="predicted"/>
<comment type="caution">
    <text evidence="5">The sequence shown here is derived from an EMBL/GenBank/DDBJ whole genome shotgun (WGS) entry which is preliminary data.</text>
</comment>
<dbReference type="InterPro" id="IPR035418">
    <property type="entry name" value="AraC-bd_2"/>
</dbReference>
<evidence type="ECO:0000256" key="1">
    <source>
        <dbReference type="ARBA" id="ARBA00023015"/>
    </source>
</evidence>
<dbReference type="Gene3D" id="1.10.10.60">
    <property type="entry name" value="Homeodomain-like"/>
    <property type="match status" value="1"/>
</dbReference>
<dbReference type="PANTHER" id="PTHR46796:SF12">
    <property type="entry name" value="HTH-TYPE DNA-BINDING TRANSCRIPTIONAL ACTIVATOR EUTR"/>
    <property type="match status" value="1"/>
</dbReference>
<keyword evidence="2" id="KW-0238">DNA-binding</keyword>
<dbReference type="InterPro" id="IPR018060">
    <property type="entry name" value="HTH_AraC"/>
</dbReference>
<dbReference type="Pfam" id="PF14525">
    <property type="entry name" value="AraC_binding_2"/>
    <property type="match status" value="1"/>
</dbReference>
<accession>A0ABX0C179</accession>
<protein>
    <submittedName>
        <fullName evidence="5">AraC family transcriptional regulator</fullName>
    </submittedName>
</protein>
<dbReference type="RefSeq" id="WP_161269574.1">
    <property type="nucleotide sequence ID" value="NZ_JAAGNC010000126.1"/>
</dbReference>
<evidence type="ECO:0000256" key="2">
    <source>
        <dbReference type="ARBA" id="ARBA00023125"/>
    </source>
</evidence>
<dbReference type="PROSITE" id="PS00041">
    <property type="entry name" value="HTH_ARAC_FAMILY_1"/>
    <property type="match status" value="1"/>
</dbReference>
<organism evidence="5 6">
    <name type="scientific">Amycolatopsis rubida</name>
    <dbReference type="NCBI Taxonomy" id="112413"/>
    <lineage>
        <taxon>Bacteria</taxon>
        <taxon>Bacillati</taxon>
        <taxon>Actinomycetota</taxon>
        <taxon>Actinomycetes</taxon>
        <taxon>Pseudonocardiales</taxon>
        <taxon>Pseudonocardiaceae</taxon>
        <taxon>Amycolatopsis</taxon>
    </lineage>
</organism>
<dbReference type="Pfam" id="PF12833">
    <property type="entry name" value="HTH_18"/>
    <property type="match status" value="1"/>
</dbReference>
<reference evidence="5 6" key="1">
    <citation type="submission" date="2020-01" db="EMBL/GenBank/DDBJ databases">
        <title>Insect and environment-associated Actinomycetes.</title>
        <authorList>
            <person name="Currrie C."/>
            <person name="Chevrette M."/>
            <person name="Carlson C."/>
            <person name="Stubbendieck R."/>
            <person name="Wendt-Pienkowski E."/>
        </authorList>
    </citation>
    <scope>NUCLEOTIDE SEQUENCE [LARGE SCALE GENOMIC DNA]</scope>
    <source>
        <strain evidence="5 6">SID8386</strain>
    </source>
</reference>
<dbReference type="EMBL" id="JAAGNC010000126">
    <property type="protein sequence ID" value="NEC58708.1"/>
    <property type="molecule type" value="Genomic_DNA"/>
</dbReference>
<sequence length="321" mass="35782">MLIDSGGFDEARTCMSGICGAVEFCSCSETPAPGIRIHSQTTGNLTISYVSSAEPFRMRLTNSENLFLVWLSCSGRSTVEASRSRTLVSERRGWVGNPGSGTEISWSRDCAQLIVGIDRSSLERRLGRLLRQALPQPLAFEGPLDTASQPLSGWHDGVQLFVKSLDSRSSALEHRAAADSVEDAIMTTFLVSHRHNYWDVLQESVDLVPSRAIREATRLIESRPDHQHSVASLAHAVGVSVRVLERGFRRYLDITPHNYLRDVRLRRARQDLEVSVPDAVTVAEVARRHGFFHFGRFAATYRDRFDEAPSDTLRRAGELFG</sequence>